<dbReference type="GO" id="GO:0000287">
    <property type="term" value="F:magnesium ion binding"/>
    <property type="evidence" value="ECO:0007669"/>
    <property type="project" value="UniProtKB-UniRule"/>
</dbReference>
<comment type="catalytic activity">
    <reaction evidence="2">
        <text>thiamine phosphate + ATP = thiamine diphosphate + ADP</text>
        <dbReference type="Rhea" id="RHEA:15913"/>
        <dbReference type="ChEBI" id="CHEBI:30616"/>
        <dbReference type="ChEBI" id="CHEBI:37575"/>
        <dbReference type="ChEBI" id="CHEBI:58937"/>
        <dbReference type="ChEBI" id="CHEBI:456216"/>
        <dbReference type="EC" id="2.7.4.16"/>
    </reaction>
</comment>
<keyword evidence="2 5" id="KW-0418">Kinase</keyword>
<dbReference type="SUPFAM" id="SSF56042">
    <property type="entry name" value="PurM C-terminal domain-like"/>
    <property type="match status" value="1"/>
</dbReference>
<accession>A0A251ZXF3</accession>
<feature type="binding site" evidence="2">
    <location>
        <position position="124"/>
    </location>
    <ligand>
        <name>Mg(2+)</name>
        <dbReference type="ChEBI" id="CHEBI:18420"/>
        <label>1</label>
    </ligand>
</feature>
<feature type="binding site" evidence="2">
    <location>
        <position position="259"/>
    </location>
    <ligand>
        <name>substrate</name>
    </ligand>
</feature>
<feature type="binding site" evidence="2">
    <location>
        <position position="210"/>
    </location>
    <ligand>
        <name>Mg(2+)</name>
        <dbReference type="ChEBI" id="CHEBI:18420"/>
        <label>3</label>
    </ligand>
</feature>
<keyword evidence="2" id="KW-0479">Metal-binding</keyword>
<dbReference type="CDD" id="cd02194">
    <property type="entry name" value="ThiL"/>
    <property type="match status" value="1"/>
</dbReference>
<feature type="binding site" evidence="2">
    <location>
        <position position="213"/>
    </location>
    <ligand>
        <name>Mg(2+)</name>
        <dbReference type="ChEBI" id="CHEBI:18420"/>
        <label>5</label>
    </ligand>
</feature>
<keyword evidence="2" id="KW-0460">Magnesium</keyword>
<comment type="miscellaneous">
    <text evidence="2">Reaction mechanism of ThiL seems to utilize a direct, inline transfer of the gamma-phosphate of ATP to TMP rather than a phosphorylated enzyme intermediate.</text>
</comment>
<comment type="pathway">
    <text evidence="2">Cofactor biosynthesis; thiamine diphosphate biosynthesis; thiamine diphosphate from thiamine phosphate: step 1/1.</text>
</comment>
<evidence type="ECO:0000313" key="5">
    <source>
        <dbReference type="EMBL" id="OUI79357.1"/>
    </source>
</evidence>
<dbReference type="InterPro" id="IPR036921">
    <property type="entry name" value="PurM-like_N_sf"/>
</dbReference>
<feature type="domain" description="PurM-like C-terminal" evidence="4">
    <location>
        <begin position="154"/>
        <end position="297"/>
    </location>
</feature>
<keyword evidence="1 2" id="KW-0784">Thiamine biosynthesis</keyword>
<sequence>MDNSLAPEFQFIHQYIKKLAGKGALGLTDDAALLSVEPEYELVLTADAMVENVHFFANDPVDLIAQKLLRCNLSDLAGMGAKPIGYLLTVSLPKHCFNRTWFEQFTNGLQKDQEQFHISLLGGDTTSNPSHMFFSLTAIGKVLKNKALRRNNAQAGDGIWVSGTIGDSALGLLALKNEIEDNDGFLTHRYHLPQPRLELNLTDIASAGMDISDGLVQDLRHLARESKVGAIIYTDLIPLSKPAQKLGHQYLETCLTGGDDYELLLTIPAHNETLAIQQSKKANIPLTKIGYCTEHKDSIQFIDHQKRIMQFQHTGWSHI</sequence>
<feature type="binding site" evidence="2">
    <location>
        <position position="47"/>
    </location>
    <ligand>
        <name>Mg(2+)</name>
        <dbReference type="ChEBI" id="CHEBI:18420"/>
        <label>1</label>
    </ligand>
</feature>
<feature type="binding site" evidence="2">
    <location>
        <position position="75"/>
    </location>
    <ligand>
        <name>Mg(2+)</name>
        <dbReference type="ChEBI" id="CHEBI:18420"/>
        <label>2</label>
    </ligand>
</feature>
<dbReference type="GO" id="GO:0009229">
    <property type="term" value="P:thiamine diphosphate biosynthetic process"/>
    <property type="evidence" value="ECO:0007669"/>
    <property type="project" value="UniProtKB-UniRule"/>
</dbReference>
<dbReference type="GO" id="GO:0009030">
    <property type="term" value="F:thiamine-phosphate kinase activity"/>
    <property type="evidence" value="ECO:0007669"/>
    <property type="project" value="UniProtKB-UniRule"/>
</dbReference>
<dbReference type="SUPFAM" id="SSF55326">
    <property type="entry name" value="PurM N-terminal domain-like"/>
    <property type="match status" value="1"/>
</dbReference>
<organism evidence="5 6">
    <name type="scientific">Commensalibacter intestini</name>
    <dbReference type="NCBI Taxonomy" id="479936"/>
    <lineage>
        <taxon>Bacteria</taxon>
        <taxon>Pseudomonadati</taxon>
        <taxon>Pseudomonadota</taxon>
        <taxon>Alphaproteobacteria</taxon>
        <taxon>Acetobacterales</taxon>
        <taxon>Acetobacteraceae</taxon>
    </lineage>
</organism>
<evidence type="ECO:0000259" key="4">
    <source>
        <dbReference type="Pfam" id="PF02769"/>
    </source>
</evidence>
<feature type="binding site" evidence="2">
    <location>
        <position position="75"/>
    </location>
    <ligand>
        <name>Mg(2+)</name>
        <dbReference type="ChEBI" id="CHEBI:18420"/>
        <label>3</label>
    </ligand>
</feature>
<dbReference type="NCBIfam" id="TIGR01379">
    <property type="entry name" value="thiL"/>
    <property type="match status" value="1"/>
</dbReference>
<feature type="binding site" evidence="2">
    <location>
        <position position="75"/>
    </location>
    <ligand>
        <name>Mg(2+)</name>
        <dbReference type="ChEBI" id="CHEBI:18420"/>
        <label>4</label>
    </ligand>
</feature>
<dbReference type="PANTHER" id="PTHR30270">
    <property type="entry name" value="THIAMINE-MONOPHOSPHATE KINASE"/>
    <property type="match status" value="1"/>
</dbReference>
<feature type="binding site" evidence="2">
    <location>
        <position position="30"/>
    </location>
    <ligand>
        <name>Mg(2+)</name>
        <dbReference type="ChEBI" id="CHEBI:18420"/>
        <label>4</label>
    </ligand>
</feature>
<feature type="binding site" evidence="2">
    <location>
        <position position="54"/>
    </location>
    <ligand>
        <name>substrate</name>
    </ligand>
</feature>
<dbReference type="InterPro" id="IPR016188">
    <property type="entry name" value="PurM-like_N"/>
</dbReference>
<reference evidence="6" key="1">
    <citation type="submission" date="2014-06" db="EMBL/GenBank/DDBJ databases">
        <authorList>
            <person name="Winans N.J."/>
            <person name="Newell P.D."/>
            <person name="Douglas A.E."/>
        </authorList>
    </citation>
    <scope>NUCLEOTIDE SEQUENCE [LARGE SCALE GENOMIC DNA]</scope>
    <source>
        <strain evidence="6">DmL_052</strain>
    </source>
</reference>
<protein>
    <recommendedName>
        <fullName evidence="2">Thiamine-monophosphate kinase</fullName>
        <shortName evidence="2">TMP kinase</shortName>
        <shortName evidence="2">Thiamine-phosphate kinase</shortName>
        <ecNumber evidence="2">2.7.4.16</ecNumber>
    </recommendedName>
</protein>
<comment type="caution">
    <text evidence="5">The sequence shown here is derived from an EMBL/GenBank/DDBJ whole genome shotgun (WGS) entry which is preliminary data.</text>
</comment>
<evidence type="ECO:0000313" key="6">
    <source>
        <dbReference type="Proteomes" id="UP000194946"/>
    </source>
</evidence>
<gene>
    <name evidence="2" type="primary">thiL</name>
    <name evidence="5" type="ORF">HK18_01990</name>
</gene>
<dbReference type="UniPathway" id="UPA00060">
    <property type="reaction ID" value="UER00142"/>
</dbReference>
<dbReference type="EMBL" id="JOPB01000001">
    <property type="protein sequence ID" value="OUI79357.1"/>
    <property type="molecule type" value="Genomic_DNA"/>
</dbReference>
<feature type="domain" description="PurM-like N-terminal" evidence="3">
    <location>
        <begin position="29"/>
        <end position="142"/>
    </location>
</feature>
<dbReference type="Pfam" id="PF00586">
    <property type="entry name" value="AIRS"/>
    <property type="match status" value="1"/>
</dbReference>
<dbReference type="PANTHER" id="PTHR30270:SF0">
    <property type="entry name" value="THIAMINE-MONOPHOSPHATE KINASE"/>
    <property type="match status" value="1"/>
</dbReference>
<evidence type="ECO:0000256" key="2">
    <source>
        <dbReference type="HAMAP-Rule" id="MF_02128"/>
    </source>
</evidence>
<dbReference type="AlphaFoldDB" id="A0A251ZXF3"/>
<dbReference type="HAMAP" id="MF_02128">
    <property type="entry name" value="TMP_kinase"/>
    <property type="match status" value="1"/>
</dbReference>
<evidence type="ECO:0000256" key="1">
    <source>
        <dbReference type="ARBA" id="ARBA00022977"/>
    </source>
</evidence>
<keyword evidence="6" id="KW-1185">Reference proteome</keyword>
<dbReference type="Proteomes" id="UP000194946">
    <property type="component" value="Unassembled WGS sequence"/>
</dbReference>
<feature type="binding site" evidence="2">
    <location>
        <position position="47"/>
    </location>
    <ligand>
        <name>Mg(2+)</name>
        <dbReference type="ChEBI" id="CHEBI:18420"/>
        <label>2</label>
    </ligand>
</feature>
<dbReference type="InterPro" id="IPR036676">
    <property type="entry name" value="PurM-like_C_sf"/>
</dbReference>
<keyword evidence="2" id="KW-0547">Nucleotide-binding</keyword>
<dbReference type="Gene3D" id="3.90.650.10">
    <property type="entry name" value="PurM-like C-terminal domain"/>
    <property type="match status" value="1"/>
</dbReference>
<feature type="binding site" evidence="2">
    <location>
        <position position="30"/>
    </location>
    <ligand>
        <name>Mg(2+)</name>
        <dbReference type="ChEBI" id="CHEBI:18420"/>
        <label>3</label>
    </ligand>
</feature>
<feature type="binding site" evidence="2">
    <location>
        <position position="45"/>
    </location>
    <ligand>
        <name>Mg(2+)</name>
        <dbReference type="ChEBI" id="CHEBI:18420"/>
        <label>4</label>
    </ligand>
</feature>
<proteinExistence type="inferred from homology"/>
<feature type="binding site" evidence="2">
    <location>
        <begin position="123"/>
        <end position="124"/>
    </location>
    <ligand>
        <name>ATP</name>
        <dbReference type="ChEBI" id="CHEBI:30616"/>
    </ligand>
</feature>
<feature type="binding site" evidence="2">
    <location>
        <position position="212"/>
    </location>
    <ligand>
        <name>ATP</name>
        <dbReference type="ChEBI" id="CHEBI:30616"/>
    </ligand>
</feature>
<dbReference type="PIRSF" id="PIRSF005303">
    <property type="entry name" value="Thiam_monoph_kin"/>
    <property type="match status" value="1"/>
</dbReference>
<dbReference type="Gene3D" id="3.30.1330.10">
    <property type="entry name" value="PurM-like, N-terminal domain"/>
    <property type="match status" value="1"/>
</dbReference>
<dbReference type="GO" id="GO:0009228">
    <property type="term" value="P:thiamine biosynthetic process"/>
    <property type="evidence" value="ECO:0007669"/>
    <property type="project" value="UniProtKB-KW"/>
</dbReference>
<dbReference type="EC" id="2.7.4.16" evidence="2"/>
<keyword evidence="2" id="KW-0067">ATP-binding</keyword>
<comment type="function">
    <text evidence="2">Catalyzes the ATP-dependent phosphorylation of thiamine-monophosphate (TMP) to form thiamine-pyrophosphate (TPP), the active form of vitamin B1.</text>
</comment>
<evidence type="ECO:0000259" key="3">
    <source>
        <dbReference type="Pfam" id="PF00586"/>
    </source>
</evidence>
<dbReference type="InterPro" id="IPR010918">
    <property type="entry name" value="PurM-like_C_dom"/>
</dbReference>
<feature type="binding site" evidence="2">
    <location>
        <position position="316"/>
    </location>
    <ligand>
        <name>substrate</name>
    </ligand>
</feature>
<keyword evidence="2" id="KW-0808">Transferase</keyword>
<dbReference type="RefSeq" id="WP_086631728.1">
    <property type="nucleotide sequence ID" value="NZ_JOPB01000001.1"/>
</dbReference>
<comment type="similarity">
    <text evidence="2">Belongs to the thiamine-monophosphate kinase family.</text>
</comment>
<comment type="caution">
    <text evidence="2">Lacks conserved residue(s) required for the propagation of feature annotation.</text>
</comment>
<dbReference type="InterPro" id="IPR006283">
    <property type="entry name" value="ThiL-like"/>
</dbReference>
<feature type="binding site" evidence="2">
    <location>
        <position position="150"/>
    </location>
    <ligand>
        <name>ATP</name>
        <dbReference type="ChEBI" id="CHEBI:30616"/>
    </ligand>
</feature>
<dbReference type="Pfam" id="PF02769">
    <property type="entry name" value="AIRS_C"/>
    <property type="match status" value="1"/>
</dbReference>
<dbReference type="GO" id="GO:0005524">
    <property type="term" value="F:ATP binding"/>
    <property type="evidence" value="ECO:0007669"/>
    <property type="project" value="UniProtKB-UniRule"/>
</dbReference>
<name>A0A251ZXF3_9PROT</name>